<comment type="caution">
    <text evidence="2">The sequence shown here is derived from an EMBL/GenBank/DDBJ whole genome shotgun (WGS) entry which is preliminary data.</text>
</comment>
<reference evidence="2 3" key="1">
    <citation type="submission" date="2016-05" db="EMBL/GenBank/DDBJ databases">
        <title>Diversity and Homogeneity among Thermoacidophilic Verrucomicrobia Methanotrophs Linked with Geographical Origin.</title>
        <authorList>
            <person name="Erikstad H.-A."/>
            <person name="Smestad N.B."/>
            <person name="Ceballos R.M."/>
            <person name="Birkeland N.-K."/>
        </authorList>
    </citation>
    <scope>NUCLEOTIDE SEQUENCE [LARGE SCALE GENOMIC DNA]</scope>
    <source>
        <strain evidence="2 3">Phi</strain>
    </source>
</reference>
<keyword evidence="3" id="KW-1185">Reference proteome</keyword>
<dbReference type="NCBIfam" id="TIGR00738">
    <property type="entry name" value="rrf2_super"/>
    <property type="match status" value="1"/>
</dbReference>
<dbReference type="InterPro" id="IPR036388">
    <property type="entry name" value="WH-like_DNA-bd_sf"/>
</dbReference>
<name>A0A4Y8PK04_9BACT</name>
<dbReference type="EMBL" id="LXQC01000001">
    <property type="protein sequence ID" value="TFE73390.1"/>
    <property type="molecule type" value="Genomic_DNA"/>
</dbReference>
<dbReference type="Pfam" id="PF02082">
    <property type="entry name" value="Rrf2"/>
    <property type="match status" value="1"/>
</dbReference>
<dbReference type="RefSeq" id="WP_134438885.1">
    <property type="nucleotide sequence ID" value="NZ_CP065957.1"/>
</dbReference>
<dbReference type="InterPro" id="IPR036390">
    <property type="entry name" value="WH_DNA-bd_sf"/>
</dbReference>
<dbReference type="GO" id="GO:0003677">
    <property type="term" value="F:DNA binding"/>
    <property type="evidence" value="ECO:0007669"/>
    <property type="project" value="UniProtKB-KW"/>
</dbReference>
<dbReference type="PROSITE" id="PS51197">
    <property type="entry name" value="HTH_RRF2_2"/>
    <property type="match status" value="1"/>
</dbReference>
<dbReference type="GO" id="GO:0005829">
    <property type="term" value="C:cytosol"/>
    <property type="evidence" value="ECO:0007669"/>
    <property type="project" value="TreeGrafter"/>
</dbReference>
<sequence>MFLTKRSKYALRALLYLAREQQRGTILIQEIAEKEKIPKKFLESILLELKNNGFLSSRRGKGGGYALEYPPEKIAVGSVIRLIDGPIAPVRCVSQTAYAPCEDCIDEKTCVIRLLMKETRDVISTVLDKTSLKELLQKEMKLKVEATDGFVFEI</sequence>
<dbReference type="Gene3D" id="1.10.10.10">
    <property type="entry name" value="Winged helix-like DNA-binding domain superfamily/Winged helix DNA-binding domain"/>
    <property type="match status" value="1"/>
</dbReference>
<evidence type="ECO:0000313" key="2">
    <source>
        <dbReference type="EMBL" id="TFE73390.1"/>
    </source>
</evidence>
<dbReference type="AlphaFoldDB" id="A0A4Y8PK04"/>
<evidence type="ECO:0000313" key="3">
    <source>
        <dbReference type="Proteomes" id="UP000297713"/>
    </source>
</evidence>
<dbReference type="Proteomes" id="UP000297713">
    <property type="component" value="Unassembled WGS sequence"/>
</dbReference>
<gene>
    <name evidence="2" type="ORF">A7Q10_00040</name>
</gene>
<protein>
    <submittedName>
        <fullName evidence="2">Rrf2 family transcriptional regulator</fullName>
    </submittedName>
</protein>
<keyword evidence="1" id="KW-0238">DNA-binding</keyword>
<dbReference type="GO" id="GO:0003700">
    <property type="term" value="F:DNA-binding transcription factor activity"/>
    <property type="evidence" value="ECO:0007669"/>
    <property type="project" value="TreeGrafter"/>
</dbReference>
<dbReference type="InterPro" id="IPR000944">
    <property type="entry name" value="Tscrpt_reg_Rrf2"/>
</dbReference>
<dbReference type="PANTHER" id="PTHR33221:SF5">
    <property type="entry name" value="HTH-TYPE TRANSCRIPTIONAL REGULATOR ISCR"/>
    <property type="match status" value="1"/>
</dbReference>
<accession>A0A4Y8PK04</accession>
<organism evidence="2 3">
    <name type="scientific">Methylacidiphilum caldifontis</name>
    <dbReference type="NCBI Taxonomy" id="2795386"/>
    <lineage>
        <taxon>Bacteria</taxon>
        <taxon>Pseudomonadati</taxon>
        <taxon>Verrucomicrobiota</taxon>
        <taxon>Methylacidiphilae</taxon>
        <taxon>Methylacidiphilales</taxon>
        <taxon>Methylacidiphilaceae</taxon>
        <taxon>Methylacidiphilum (ex Ratnadevi et al. 2023)</taxon>
    </lineage>
</organism>
<dbReference type="OrthoDB" id="9808360at2"/>
<dbReference type="PANTHER" id="PTHR33221">
    <property type="entry name" value="WINGED HELIX-TURN-HELIX TRANSCRIPTIONAL REGULATOR, RRF2 FAMILY"/>
    <property type="match status" value="1"/>
</dbReference>
<dbReference type="SUPFAM" id="SSF46785">
    <property type="entry name" value="Winged helix' DNA-binding domain"/>
    <property type="match status" value="1"/>
</dbReference>
<proteinExistence type="predicted"/>
<evidence type="ECO:0000256" key="1">
    <source>
        <dbReference type="ARBA" id="ARBA00023125"/>
    </source>
</evidence>